<dbReference type="InterPro" id="IPR022805">
    <property type="entry name" value="PEP_COase_bac/pln-type"/>
</dbReference>
<dbReference type="EC" id="4.1.1.31" evidence="4 10"/>
<dbReference type="GO" id="GO:0015977">
    <property type="term" value="P:carbon fixation"/>
    <property type="evidence" value="ECO:0007669"/>
    <property type="project" value="UniProtKB-UniRule"/>
</dbReference>
<dbReference type="Gene3D" id="1.20.1440.90">
    <property type="entry name" value="Phosphoenolpyruvate/pyruvate domain"/>
    <property type="match status" value="1"/>
</dbReference>
<dbReference type="PANTHER" id="PTHR30523:SF6">
    <property type="entry name" value="PHOSPHOENOLPYRUVATE CARBOXYLASE"/>
    <property type="match status" value="1"/>
</dbReference>
<dbReference type="GO" id="GO:0006099">
    <property type="term" value="P:tricarboxylic acid cycle"/>
    <property type="evidence" value="ECO:0007669"/>
    <property type="project" value="InterPro"/>
</dbReference>
<keyword evidence="14" id="KW-0670">Pyruvate</keyword>
<keyword evidence="7 10" id="KW-0456">Lyase</keyword>
<comment type="caution">
    <text evidence="14">The sequence shown here is derived from an EMBL/GenBank/DDBJ whole genome shotgun (WGS) entry which is preliminary data.</text>
</comment>
<dbReference type="HAMAP" id="MF_00595">
    <property type="entry name" value="PEPcase_type1"/>
    <property type="match status" value="1"/>
</dbReference>
<sequence>MERTAPASAQAAPAITQNPDIRYLGRLLGDVIRAYGGDKLYKQTEYIRSASVDRARGLQGADLTDTGLDALNLDDTLNFTRGFMLFSMLANLAEDRQGVAAEPGADVASAVERLAAHGVDRDAVLDLLSHSLIVPVLTAHPTEVRRKSMIDHKNRIADLMQLKDAGRTETAEGEQLDEAIFRQIALLWQTRPLRREKLFVQDEIDNVLTYFRDVFLPVLPALYARWERVLGARPHSFLRVGNWIGGDRDGNPFVQADQLRSALGRGCDAALAFYMEGIHGLGAELSLSTELAHVPQAVLDLAEASGDASPSRQDEPYRRALSGIYARLAATYAALVGKAPPRPSALKGEAYATPGDLRHDLVVVAQGLASEGDGALSTGGALGRLIRAVETFGFHLATLDMRQNSAVHERVVAELLKVAGVEADYLALDEYARIALLRRELANNRPLGGRFSDYSEETTSELAIVHAAAQAHRTYGPQSITHYIISKAESVSDLLEVNILLKEAGLWQAGTDGAPPQAAIMAIPLFETIADLEAAPSIMTAYFGLPEIAGVVKARGHQEVMIGYSDSNKDGGYITSTWSLYKASQALEPVFADAGAAMQLFHGRGGAVGRGGGSAFKAIQAQPRGSVQGRIRITEQGEVIAAKFGTRDVAMTNLEAMTSATLLASLEPDGISDRDAARFSAAMDELSKNAFAAYRDLVYGTDGFKEFFRQLTPIQEISGLKIGSRPASRTKSNAIEDLRAIPWVFSWAQARVMLPGWYGVGQALSAFEDKALLADMGQHWSFLQSALANLEMVLAKSDLGIAARYLPLVEDQAAGEAIFGRIREGWQQAHDGLLAATGQSRLLEKNPALDESIRLRLPYIEPLNLLQVELLKRHRAGEDDARIKEGIELSINAIATALRNSG</sequence>
<dbReference type="InterPro" id="IPR021135">
    <property type="entry name" value="PEP_COase"/>
</dbReference>
<comment type="catalytic activity">
    <reaction evidence="9 10">
        <text>oxaloacetate + phosphate = phosphoenolpyruvate + hydrogencarbonate</text>
        <dbReference type="Rhea" id="RHEA:28370"/>
        <dbReference type="ChEBI" id="CHEBI:16452"/>
        <dbReference type="ChEBI" id="CHEBI:17544"/>
        <dbReference type="ChEBI" id="CHEBI:43474"/>
        <dbReference type="ChEBI" id="CHEBI:58702"/>
        <dbReference type="EC" id="4.1.1.31"/>
    </reaction>
</comment>
<evidence type="ECO:0000256" key="8">
    <source>
        <dbReference type="ARBA" id="ARBA00023300"/>
    </source>
</evidence>
<evidence type="ECO:0000256" key="10">
    <source>
        <dbReference type="HAMAP-Rule" id="MF_00595"/>
    </source>
</evidence>
<accession>A0A5J5I4A3</accession>
<gene>
    <name evidence="10" type="primary">ppc</name>
    <name evidence="14" type="ORF">F4U95_06895</name>
    <name evidence="13" type="ORF">F4U96_06945</name>
</gene>
<reference evidence="15 16" key="1">
    <citation type="submission" date="2019-09" db="EMBL/GenBank/DDBJ databases">
        <authorList>
            <person name="Feng G."/>
        </authorList>
    </citation>
    <scope>NUCLEOTIDE SEQUENCE [LARGE SCALE GENOMIC DNA]</scope>
    <source>
        <strain evidence="14 15">KACC 19283</strain>
        <strain evidence="13 16">KACC 19284</strain>
    </source>
</reference>
<evidence type="ECO:0000256" key="9">
    <source>
        <dbReference type="ARBA" id="ARBA00048995"/>
    </source>
</evidence>
<evidence type="ECO:0000256" key="1">
    <source>
        <dbReference type="ARBA" id="ARBA00001946"/>
    </source>
</evidence>
<keyword evidence="16" id="KW-1185">Reference proteome</keyword>
<proteinExistence type="inferred from homology"/>
<dbReference type="Pfam" id="PF00311">
    <property type="entry name" value="PEPcase"/>
    <property type="match status" value="1"/>
</dbReference>
<comment type="similarity">
    <text evidence="3 10">Belongs to the PEPCase type 1 family.</text>
</comment>
<dbReference type="InterPro" id="IPR015813">
    <property type="entry name" value="Pyrv/PenolPyrv_kinase-like_dom"/>
</dbReference>
<dbReference type="InterPro" id="IPR033129">
    <property type="entry name" value="PEPCASE_His_AS"/>
</dbReference>
<keyword evidence="6 10" id="KW-0460">Magnesium</keyword>
<protein>
    <recommendedName>
        <fullName evidence="5 10">Phosphoenolpyruvate carboxylase</fullName>
        <shortName evidence="10">PEPC</shortName>
        <shortName evidence="10">PEPCase</shortName>
        <ecNumber evidence="4 10">4.1.1.31</ecNumber>
    </recommendedName>
</protein>
<dbReference type="GO" id="GO:0005829">
    <property type="term" value="C:cytosol"/>
    <property type="evidence" value="ECO:0007669"/>
    <property type="project" value="TreeGrafter"/>
</dbReference>
<evidence type="ECO:0000256" key="4">
    <source>
        <dbReference type="ARBA" id="ARBA00012305"/>
    </source>
</evidence>
<evidence type="ECO:0000256" key="6">
    <source>
        <dbReference type="ARBA" id="ARBA00022842"/>
    </source>
</evidence>
<dbReference type="PANTHER" id="PTHR30523">
    <property type="entry name" value="PHOSPHOENOLPYRUVATE CARBOXYLASE"/>
    <property type="match status" value="1"/>
</dbReference>
<dbReference type="RefSeq" id="WP_150425111.1">
    <property type="nucleotide sequence ID" value="NZ_VYQA01000004.1"/>
</dbReference>
<dbReference type="Proteomes" id="UP000325933">
    <property type="component" value="Unassembled WGS sequence"/>
</dbReference>
<evidence type="ECO:0000256" key="7">
    <source>
        <dbReference type="ARBA" id="ARBA00023239"/>
    </source>
</evidence>
<evidence type="ECO:0000256" key="3">
    <source>
        <dbReference type="ARBA" id="ARBA00008346"/>
    </source>
</evidence>
<keyword evidence="8 10" id="KW-0120">Carbon dioxide fixation</keyword>
<evidence type="ECO:0000313" key="15">
    <source>
        <dbReference type="Proteomes" id="UP000325933"/>
    </source>
</evidence>
<dbReference type="GO" id="GO:0008964">
    <property type="term" value="F:phosphoenolpyruvate carboxylase activity"/>
    <property type="evidence" value="ECO:0007669"/>
    <property type="project" value="UniProtKB-UniRule"/>
</dbReference>
<evidence type="ECO:0000313" key="16">
    <source>
        <dbReference type="Proteomes" id="UP000326364"/>
    </source>
</evidence>
<dbReference type="PROSITE" id="PS00393">
    <property type="entry name" value="PEPCASE_2"/>
    <property type="match status" value="1"/>
</dbReference>
<dbReference type="EMBL" id="VYQB01000004">
    <property type="protein sequence ID" value="KAA9018777.1"/>
    <property type="molecule type" value="Genomic_DNA"/>
</dbReference>
<comment type="function">
    <text evidence="2 10">Forms oxaloacetate, a four-carbon dicarboxylic acid source for the tricarboxylic acid cycle.</text>
</comment>
<evidence type="ECO:0000256" key="12">
    <source>
        <dbReference type="PROSITE-ProRule" id="PRU10112"/>
    </source>
</evidence>
<evidence type="ECO:0000256" key="2">
    <source>
        <dbReference type="ARBA" id="ARBA00003670"/>
    </source>
</evidence>
<evidence type="ECO:0000256" key="5">
    <source>
        <dbReference type="ARBA" id="ARBA00022419"/>
    </source>
</evidence>
<evidence type="ECO:0000313" key="13">
    <source>
        <dbReference type="EMBL" id="KAA9018777.1"/>
    </source>
</evidence>
<organism evidence="14 15">
    <name type="scientific">Sphingobium limneticum</name>
    <dbReference type="NCBI Taxonomy" id="1007511"/>
    <lineage>
        <taxon>Bacteria</taxon>
        <taxon>Pseudomonadati</taxon>
        <taxon>Pseudomonadota</taxon>
        <taxon>Alphaproteobacteria</taxon>
        <taxon>Sphingomonadales</taxon>
        <taxon>Sphingomonadaceae</taxon>
        <taxon>Sphingobium</taxon>
    </lineage>
</organism>
<comment type="subunit">
    <text evidence="10">Homotetramer.</text>
</comment>
<evidence type="ECO:0000256" key="11">
    <source>
        <dbReference type="PROSITE-ProRule" id="PRU10111"/>
    </source>
</evidence>
<dbReference type="PRINTS" id="PR00150">
    <property type="entry name" value="PEPCARBXLASE"/>
</dbReference>
<dbReference type="SUPFAM" id="SSF51621">
    <property type="entry name" value="Phosphoenolpyruvate/pyruvate domain"/>
    <property type="match status" value="1"/>
</dbReference>
<dbReference type="AlphaFoldDB" id="A0A5J5I4A3"/>
<dbReference type="InterPro" id="IPR018129">
    <property type="entry name" value="PEP_COase_Lys_AS"/>
</dbReference>
<dbReference type="Proteomes" id="UP000326364">
    <property type="component" value="Unassembled WGS sequence"/>
</dbReference>
<dbReference type="PROSITE" id="PS00781">
    <property type="entry name" value="PEPCASE_1"/>
    <property type="match status" value="1"/>
</dbReference>
<feature type="active site" evidence="10 11">
    <location>
        <position position="140"/>
    </location>
</feature>
<evidence type="ECO:0000313" key="14">
    <source>
        <dbReference type="EMBL" id="KAA9031349.1"/>
    </source>
</evidence>
<dbReference type="NCBIfam" id="NF000584">
    <property type="entry name" value="PRK00009.1"/>
    <property type="match status" value="1"/>
</dbReference>
<name>A0A5J5I4A3_9SPHN</name>
<comment type="cofactor">
    <cofactor evidence="1 10">
        <name>Mg(2+)</name>
        <dbReference type="ChEBI" id="CHEBI:18420"/>
    </cofactor>
</comment>
<dbReference type="EMBL" id="VYQA01000004">
    <property type="protein sequence ID" value="KAA9031349.1"/>
    <property type="molecule type" value="Genomic_DNA"/>
</dbReference>
<dbReference type="GO" id="GO:0000287">
    <property type="term" value="F:magnesium ion binding"/>
    <property type="evidence" value="ECO:0007669"/>
    <property type="project" value="UniProtKB-UniRule"/>
</dbReference>
<dbReference type="GO" id="GO:0006107">
    <property type="term" value="P:oxaloacetate metabolic process"/>
    <property type="evidence" value="ECO:0007669"/>
    <property type="project" value="UniProtKB-UniRule"/>
</dbReference>
<feature type="active site" evidence="10 12">
    <location>
        <position position="569"/>
    </location>
</feature>